<dbReference type="EMBL" id="CP141261">
    <property type="protein sequence ID" value="WRL65826.1"/>
    <property type="molecule type" value="Genomic_DNA"/>
</dbReference>
<feature type="transmembrane region" description="Helical" evidence="2">
    <location>
        <begin position="21"/>
        <end position="42"/>
    </location>
</feature>
<proteinExistence type="predicted"/>
<feature type="transmembrane region" description="Helical" evidence="2">
    <location>
        <begin position="203"/>
        <end position="223"/>
    </location>
</feature>
<feature type="region of interest" description="Disordered" evidence="1">
    <location>
        <begin position="342"/>
        <end position="382"/>
    </location>
</feature>
<sequence length="440" mass="45859">MTAVWLAPGVLITLARPRNPLGWLALGEALLFAAAALGGAWIRRGVDDSGADVAWAAWTTDRFGALLAVGVWVVLILLPDGRLPSRRWRPLVAVVVGVQSLAVGAFATVRGPAAGPDSELPARALEVANPVGVLPPGLGPVLEGLDTVLLQVPLLLCLAAFVVRLRRAGPDERVRVVGVLLAASTLVLLVLLGHAWWPQASDTLDVAAGALLAAQLTATVLGRRPHAVAVAVRQAFVYTVLTVVVGGLAVLAVVVLERLGPDLPAFGVAVIAGATALGLHPLRRRLARRVDRLLFGDVHDPYRALQRLAEQTHRAPSPDAVLAGLAATAATSLRMPWGSAVSSDHVGAWGDRPGERSRRVRTWSPGRPASERSVSPDGRSAGRSCACWPTWAGTAGWPCRPCCSPTPSGRGASGLSSRARRSAAGCVATCTTRSGRHSPV</sequence>
<keyword evidence="2" id="KW-1133">Transmembrane helix</keyword>
<organism evidence="3 4">
    <name type="scientific">Blastococcus brunescens</name>
    <dbReference type="NCBI Taxonomy" id="1564165"/>
    <lineage>
        <taxon>Bacteria</taxon>
        <taxon>Bacillati</taxon>
        <taxon>Actinomycetota</taxon>
        <taxon>Actinomycetes</taxon>
        <taxon>Geodermatophilales</taxon>
        <taxon>Geodermatophilaceae</taxon>
        <taxon>Blastococcus</taxon>
    </lineage>
</organism>
<feature type="transmembrane region" description="Helical" evidence="2">
    <location>
        <begin position="62"/>
        <end position="79"/>
    </location>
</feature>
<evidence type="ECO:0000313" key="3">
    <source>
        <dbReference type="EMBL" id="WRL65826.1"/>
    </source>
</evidence>
<feature type="transmembrane region" description="Helical" evidence="2">
    <location>
        <begin position="91"/>
        <end position="109"/>
    </location>
</feature>
<keyword evidence="2" id="KW-0472">Membrane</keyword>
<accession>A0ABZ1B6S6</accession>
<dbReference type="RefSeq" id="WP_324277143.1">
    <property type="nucleotide sequence ID" value="NZ_CP141261.1"/>
</dbReference>
<reference evidence="3 4" key="1">
    <citation type="submission" date="2023-12" db="EMBL/GenBank/DDBJ databases">
        <title>Blastococcus brunescens sp. nov., an actonobacterium isolated from sandstone collected in sahara desert.</title>
        <authorList>
            <person name="Gtari M."/>
            <person name="Ghodhbane F."/>
        </authorList>
    </citation>
    <scope>NUCLEOTIDE SEQUENCE [LARGE SCALE GENOMIC DNA]</scope>
    <source>
        <strain evidence="3 4">BMG 8361</strain>
    </source>
</reference>
<evidence type="ECO:0000256" key="1">
    <source>
        <dbReference type="SAM" id="MobiDB-lite"/>
    </source>
</evidence>
<keyword evidence="4" id="KW-1185">Reference proteome</keyword>
<protein>
    <submittedName>
        <fullName evidence="3">Uncharacterized protein</fullName>
    </submittedName>
</protein>
<keyword evidence="2" id="KW-0812">Transmembrane</keyword>
<name>A0ABZ1B6S6_9ACTN</name>
<feature type="transmembrane region" description="Helical" evidence="2">
    <location>
        <begin position="263"/>
        <end position="282"/>
    </location>
</feature>
<feature type="transmembrane region" description="Helical" evidence="2">
    <location>
        <begin position="235"/>
        <end position="257"/>
    </location>
</feature>
<gene>
    <name evidence="3" type="ORF">U6N30_09810</name>
</gene>
<feature type="transmembrane region" description="Helical" evidence="2">
    <location>
        <begin position="177"/>
        <end position="197"/>
    </location>
</feature>
<dbReference type="Proteomes" id="UP001324287">
    <property type="component" value="Chromosome"/>
</dbReference>
<evidence type="ECO:0000256" key="2">
    <source>
        <dbReference type="SAM" id="Phobius"/>
    </source>
</evidence>
<feature type="transmembrane region" description="Helical" evidence="2">
    <location>
        <begin position="148"/>
        <end position="165"/>
    </location>
</feature>
<evidence type="ECO:0000313" key="4">
    <source>
        <dbReference type="Proteomes" id="UP001324287"/>
    </source>
</evidence>